<dbReference type="AlphaFoldDB" id="A0A0P7UPT5"/>
<evidence type="ECO:0000256" key="3">
    <source>
        <dbReference type="ARBA" id="ARBA00022692"/>
    </source>
</evidence>
<feature type="domain" description="G-protein coupled receptors family 1 profile" evidence="11">
    <location>
        <begin position="31"/>
        <end position="290"/>
    </location>
</feature>
<gene>
    <name evidence="12" type="ORF">Z043_120372</name>
</gene>
<evidence type="ECO:0000256" key="2">
    <source>
        <dbReference type="ARBA" id="ARBA00022475"/>
    </source>
</evidence>
<dbReference type="PROSITE" id="PS50262">
    <property type="entry name" value="G_PROTEIN_RECEP_F1_2"/>
    <property type="match status" value="1"/>
</dbReference>
<evidence type="ECO:0000256" key="5">
    <source>
        <dbReference type="ARBA" id="ARBA00023040"/>
    </source>
</evidence>
<name>A0A0P7UPT5_SCLFO</name>
<evidence type="ECO:0000256" key="8">
    <source>
        <dbReference type="ARBA" id="ARBA00023224"/>
    </source>
</evidence>
<dbReference type="Pfam" id="PF00001">
    <property type="entry name" value="7tm_1"/>
    <property type="match status" value="1"/>
</dbReference>
<keyword evidence="8 9" id="KW-0807">Transducer</keyword>
<feature type="transmembrane region" description="Helical" evidence="10">
    <location>
        <begin position="221"/>
        <end position="240"/>
    </location>
</feature>
<evidence type="ECO:0000256" key="7">
    <source>
        <dbReference type="ARBA" id="ARBA00023170"/>
    </source>
</evidence>
<dbReference type="GO" id="GO:0004930">
    <property type="term" value="F:G protein-coupled receptor activity"/>
    <property type="evidence" value="ECO:0007669"/>
    <property type="project" value="UniProtKB-KW"/>
</dbReference>
<dbReference type="GO" id="GO:0005886">
    <property type="term" value="C:plasma membrane"/>
    <property type="evidence" value="ECO:0007669"/>
    <property type="project" value="UniProtKB-SubCell"/>
</dbReference>
<feature type="transmembrane region" description="Helical" evidence="10">
    <location>
        <begin position="49"/>
        <end position="71"/>
    </location>
</feature>
<comment type="subcellular location">
    <subcellularLocation>
        <location evidence="1">Cell membrane</location>
        <topology evidence="1">Multi-pass membrane protein</topology>
    </subcellularLocation>
</comment>
<dbReference type="STRING" id="113540.ENSSFOP00015038055"/>
<evidence type="ECO:0000256" key="1">
    <source>
        <dbReference type="ARBA" id="ARBA00004651"/>
    </source>
</evidence>
<dbReference type="InterPro" id="IPR017452">
    <property type="entry name" value="GPCR_Rhodpsn_7TM"/>
</dbReference>
<evidence type="ECO:0000256" key="6">
    <source>
        <dbReference type="ARBA" id="ARBA00023136"/>
    </source>
</evidence>
<keyword evidence="6 10" id="KW-0472">Membrane</keyword>
<dbReference type="PROSITE" id="PS00237">
    <property type="entry name" value="G_PROTEIN_RECEP_F1_1"/>
    <property type="match status" value="1"/>
</dbReference>
<evidence type="ECO:0000256" key="10">
    <source>
        <dbReference type="SAM" id="Phobius"/>
    </source>
</evidence>
<dbReference type="Proteomes" id="UP000034805">
    <property type="component" value="Unassembled WGS sequence"/>
</dbReference>
<evidence type="ECO:0000313" key="12">
    <source>
        <dbReference type="EMBL" id="KPP61515.1"/>
    </source>
</evidence>
<keyword evidence="2" id="KW-1003">Cell membrane</keyword>
<organism evidence="12 13">
    <name type="scientific">Scleropages formosus</name>
    <name type="common">Asian bonytongue</name>
    <name type="synonym">Osteoglossum formosum</name>
    <dbReference type="NCBI Taxonomy" id="113540"/>
    <lineage>
        <taxon>Eukaryota</taxon>
        <taxon>Metazoa</taxon>
        <taxon>Chordata</taxon>
        <taxon>Craniata</taxon>
        <taxon>Vertebrata</taxon>
        <taxon>Euteleostomi</taxon>
        <taxon>Actinopterygii</taxon>
        <taxon>Neopterygii</taxon>
        <taxon>Teleostei</taxon>
        <taxon>Osteoglossocephala</taxon>
        <taxon>Osteoglossomorpha</taxon>
        <taxon>Osteoglossiformes</taxon>
        <taxon>Osteoglossidae</taxon>
        <taxon>Scleropages</taxon>
    </lineage>
</organism>
<feature type="transmembrane region" description="Helical" evidence="10">
    <location>
        <begin position="20"/>
        <end position="42"/>
    </location>
</feature>
<protein>
    <submittedName>
        <fullName evidence="12">Succinate receptor 1-like</fullName>
    </submittedName>
</protein>
<reference evidence="12 13" key="1">
    <citation type="submission" date="2015-08" db="EMBL/GenBank/DDBJ databases">
        <title>The genome of the Asian arowana (Scleropages formosus).</title>
        <authorList>
            <person name="Tan M.H."/>
            <person name="Gan H.M."/>
            <person name="Croft L.J."/>
            <person name="Austin C.M."/>
        </authorList>
    </citation>
    <scope>NUCLEOTIDE SEQUENCE [LARGE SCALE GENOMIC DNA]</scope>
    <source>
        <strain evidence="12">Aro1</strain>
    </source>
</reference>
<evidence type="ECO:0000256" key="9">
    <source>
        <dbReference type="RuleBase" id="RU000688"/>
    </source>
</evidence>
<comment type="similarity">
    <text evidence="9">Belongs to the G-protein coupled receptor 1 family.</text>
</comment>
<dbReference type="PRINTS" id="PR00237">
    <property type="entry name" value="GPCRRHODOPSN"/>
</dbReference>
<dbReference type="InterPro" id="IPR000276">
    <property type="entry name" value="GPCR_Rhodpsn"/>
</dbReference>
<keyword evidence="3 9" id="KW-0812">Transmembrane</keyword>
<dbReference type="PRINTS" id="PR01157">
    <property type="entry name" value="P2YPURNOCPTR"/>
</dbReference>
<evidence type="ECO:0000256" key="4">
    <source>
        <dbReference type="ARBA" id="ARBA00022989"/>
    </source>
</evidence>
<keyword evidence="5 9" id="KW-0297">G-protein coupled receptor</keyword>
<dbReference type="EMBL" id="JARO02009535">
    <property type="protein sequence ID" value="KPP61515.1"/>
    <property type="molecule type" value="Genomic_DNA"/>
</dbReference>
<dbReference type="PANTHER" id="PTHR24231">
    <property type="entry name" value="PURINOCEPTOR-RELATED G-PROTEIN COUPLED RECEPTOR"/>
    <property type="match status" value="1"/>
</dbReference>
<feature type="transmembrane region" description="Helical" evidence="10">
    <location>
        <begin position="178"/>
        <end position="200"/>
    </location>
</feature>
<feature type="transmembrane region" description="Helical" evidence="10">
    <location>
        <begin position="91"/>
        <end position="109"/>
    </location>
</feature>
<proteinExistence type="inferred from homology"/>
<dbReference type="PANTHER" id="PTHR24231:SF14">
    <property type="entry name" value="SUCCINATE RECEPTOR 1"/>
    <property type="match status" value="1"/>
</dbReference>
<keyword evidence="7 9" id="KW-0675">Receptor</keyword>
<dbReference type="SUPFAM" id="SSF81321">
    <property type="entry name" value="Family A G protein-coupled receptor-like"/>
    <property type="match status" value="1"/>
</dbReference>
<evidence type="ECO:0000259" key="11">
    <source>
        <dbReference type="PROSITE" id="PS50262"/>
    </source>
</evidence>
<dbReference type="Gene3D" id="1.20.1070.10">
    <property type="entry name" value="Rhodopsin 7-helix transmembrane proteins"/>
    <property type="match status" value="1"/>
</dbReference>
<evidence type="ECO:0000313" key="13">
    <source>
        <dbReference type="Proteomes" id="UP000034805"/>
    </source>
</evidence>
<keyword evidence="4 10" id="KW-1133">Transmembrane helix</keyword>
<accession>A0A0P7UPT5</accession>
<feature type="transmembrane region" description="Helical" evidence="10">
    <location>
        <begin position="130"/>
        <end position="153"/>
    </location>
</feature>
<comment type="caution">
    <text evidence="12">The sequence shown here is derived from an EMBL/GenBank/DDBJ whole genome shotgun (WGS) entry which is preliminary data.</text>
</comment>
<sequence>MASNCSEVPVLLEKYYLSTMYGLEFALGVVGNLAVVLSYMLWLRQWKSIHVYLFNLAVSDLVFLCTLPHIIYSYTWNQRETSPYFCLSNRYILHMNLYSSLLFMVLVSMDRYVLLQNPLRNHFLLRCNTAIGLSTLSWLLVTMQVAPLAFFIVQDLQTQNWTHCSDFGSMSGLQTSYYLSYSLILTATGYIMPLLSLGFLSHRIARFLKTQEGIFVQRSVSFHRPLCVVLMSVLMYLLLYSPYHVMRNVYIGSRLFKDSVSPCTHDIIKSLYILSRPVAFSHSVVNPALYFFMGDQFRELLISHIWLPYRTQGTSS</sequence>